<dbReference type="PATRIC" id="fig|1172194.4.peg.2795"/>
<protein>
    <submittedName>
        <fullName evidence="2">Pepsy-associated tm helix domain-containing protein</fullName>
    </submittedName>
</protein>
<evidence type="ECO:0000256" key="1">
    <source>
        <dbReference type="SAM" id="Phobius"/>
    </source>
</evidence>
<dbReference type="STRING" id="1172194.WQQ_28860"/>
<dbReference type="EMBL" id="AKGD01000002">
    <property type="protein sequence ID" value="EIT69304.1"/>
    <property type="molecule type" value="Genomic_DNA"/>
</dbReference>
<keyword evidence="3" id="KW-1185">Reference proteome</keyword>
<keyword evidence="1" id="KW-0472">Membrane</keyword>
<evidence type="ECO:0000313" key="3">
    <source>
        <dbReference type="Proteomes" id="UP000003704"/>
    </source>
</evidence>
<dbReference type="InterPro" id="IPR032307">
    <property type="entry name" value="PepSY_TM-like_2"/>
</dbReference>
<reference evidence="2 3" key="1">
    <citation type="journal article" date="2012" name="J. Bacteriol.">
        <title>Genome Sequence of n-Alkane-Degrading Hydrocarboniphaga effusa Strain AP103T (ATCC BAA-332T).</title>
        <authorList>
            <person name="Chang H.K."/>
            <person name="Zylstra G.J."/>
            <person name="Chae J.C."/>
        </authorList>
    </citation>
    <scope>NUCLEOTIDE SEQUENCE [LARGE SCALE GENOMIC DNA]</scope>
    <source>
        <strain evidence="2 3">AP103</strain>
    </source>
</reference>
<dbReference type="Pfam" id="PF16357">
    <property type="entry name" value="PepSY_TM_like_2"/>
    <property type="match status" value="1"/>
</dbReference>
<dbReference type="PANTHER" id="PTHR40115:SF1">
    <property type="entry name" value="INNER MEMBRANE PROTEIN WITH PEPSY TM HELIX"/>
    <property type="match status" value="1"/>
</dbReference>
<feature type="transmembrane region" description="Helical" evidence="1">
    <location>
        <begin position="34"/>
        <end position="56"/>
    </location>
</feature>
<evidence type="ECO:0000313" key="2">
    <source>
        <dbReference type="EMBL" id="EIT69304.1"/>
    </source>
</evidence>
<gene>
    <name evidence="2" type="ORF">WQQ_28860</name>
</gene>
<dbReference type="PANTHER" id="PTHR40115">
    <property type="entry name" value="INNER MEMBRANE PROTEIN WITH PEPSY TM HELIX"/>
    <property type="match status" value="1"/>
</dbReference>
<sequence>MSGESASASTHGALVRSARQQARRSFWLRQLTQWHWISAAISLIGMILFAATGITLNHASQIKTSPQVTKLHGELPMELRALLETQADAGGALPALLLDWLGKEWSLRGVTGNPEWSSDELYVSMPRPGGDAWLSVDLASGEIEYERTDRGWISYFNDLHKGRNSGLVWSWFLDVFAVACLIFSISGLFLLQLHARRRVGTWPFVGLGLLLPLLLALLFIH</sequence>
<keyword evidence="1" id="KW-0812">Transmembrane</keyword>
<comment type="caution">
    <text evidence="2">The sequence shown here is derived from an EMBL/GenBank/DDBJ whole genome shotgun (WGS) entry which is preliminary data.</text>
</comment>
<dbReference type="AlphaFoldDB" id="I7ZBP7"/>
<feature type="transmembrane region" description="Helical" evidence="1">
    <location>
        <begin position="201"/>
        <end position="220"/>
    </location>
</feature>
<keyword evidence="1" id="KW-1133">Transmembrane helix</keyword>
<name>I7ZBP7_9GAMM</name>
<organism evidence="2 3">
    <name type="scientific">Hydrocarboniphaga effusa AP103</name>
    <dbReference type="NCBI Taxonomy" id="1172194"/>
    <lineage>
        <taxon>Bacteria</taxon>
        <taxon>Pseudomonadati</taxon>
        <taxon>Pseudomonadota</taxon>
        <taxon>Gammaproteobacteria</taxon>
        <taxon>Nevskiales</taxon>
        <taxon>Nevskiaceae</taxon>
        <taxon>Hydrocarboniphaga</taxon>
    </lineage>
</organism>
<dbReference type="Proteomes" id="UP000003704">
    <property type="component" value="Unassembled WGS sequence"/>
</dbReference>
<accession>I7ZBP7</accession>
<feature type="transmembrane region" description="Helical" evidence="1">
    <location>
        <begin position="171"/>
        <end position="195"/>
    </location>
</feature>
<proteinExistence type="predicted"/>